<dbReference type="Proteomes" id="UP000199666">
    <property type="component" value="Unassembled WGS sequence"/>
</dbReference>
<protein>
    <submittedName>
        <fullName evidence="2">NAD(P)H-dependent FMN reductase</fullName>
    </submittedName>
</protein>
<name>A0A1I2W400_9SPHI</name>
<dbReference type="InterPro" id="IPR050712">
    <property type="entry name" value="NAD(P)H-dep_reductase"/>
</dbReference>
<dbReference type="GO" id="GO:0005829">
    <property type="term" value="C:cytosol"/>
    <property type="evidence" value="ECO:0007669"/>
    <property type="project" value="TreeGrafter"/>
</dbReference>
<dbReference type="InterPro" id="IPR005025">
    <property type="entry name" value="FMN_Rdtase-like_dom"/>
</dbReference>
<gene>
    <name evidence="2" type="ORF">SAMN04489864_103354</name>
</gene>
<evidence type="ECO:0000313" key="2">
    <source>
        <dbReference type="EMBL" id="SFG94241.1"/>
    </source>
</evidence>
<feature type="domain" description="NADPH-dependent FMN reductase-like" evidence="1">
    <location>
        <begin position="4"/>
        <end position="144"/>
    </location>
</feature>
<keyword evidence="3" id="KW-1185">Reference proteome</keyword>
<dbReference type="GO" id="GO:0010181">
    <property type="term" value="F:FMN binding"/>
    <property type="evidence" value="ECO:0007669"/>
    <property type="project" value="TreeGrafter"/>
</dbReference>
<dbReference type="EMBL" id="FOPP01000003">
    <property type="protein sequence ID" value="SFG94241.1"/>
    <property type="molecule type" value="Genomic_DNA"/>
</dbReference>
<evidence type="ECO:0000259" key="1">
    <source>
        <dbReference type="Pfam" id="PF03358"/>
    </source>
</evidence>
<dbReference type="GO" id="GO:0016491">
    <property type="term" value="F:oxidoreductase activity"/>
    <property type="evidence" value="ECO:0007669"/>
    <property type="project" value="InterPro"/>
</dbReference>
<evidence type="ECO:0000313" key="3">
    <source>
        <dbReference type="Proteomes" id="UP000199666"/>
    </source>
</evidence>
<accession>A0A1I2W400</accession>
<dbReference type="STRING" id="414048.SAMN04489864_103354"/>
<dbReference type="OrthoDB" id="9812295at2"/>
<proteinExistence type="predicted"/>
<dbReference type="AlphaFoldDB" id="A0A1I2W400"/>
<dbReference type="PANTHER" id="PTHR30543">
    <property type="entry name" value="CHROMATE REDUCTASE"/>
    <property type="match status" value="1"/>
</dbReference>
<dbReference type="SUPFAM" id="SSF52218">
    <property type="entry name" value="Flavoproteins"/>
    <property type="match status" value="1"/>
</dbReference>
<dbReference type="RefSeq" id="WP_090992853.1">
    <property type="nucleotide sequence ID" value="NZ_FOPP01000003.1"/>
</dbReference>
<reference evidence="2 3" key="1">
    <citation type="submission" date="2016-10" db="EMBL/GenBank/DDBJ databases">
        <authorList>
            <person name="de Groot N.N."/>
        </authorList>
    </citation>
    <scope>NUCLEOTIDE SEQUENCE [LARGE SCALE GENOMIC DNA]</scope>
    <source>
        <strain evidence="2 3">DSM 18684</strain>
    </source>
</reference>
<dbReference type="PANTHER" id="PTHR30543:SF21">
    <property type="entry name" value="NAD(P)H-DEPENDENT FMN REDUCTASE LOT6"/>
    <property type="match status" value="1"/>
</dbReference>
<dbReference type="Pfam" id="PF03358">
    <property type="entry name" value="FMN_red"/>
    <property type="match status" value="1"/>
</dbReference>
<sequence>MKNISIISSSIRLGRKSHRVALFLKNYLEENNLGNVNIIDLATCNFPIFEERLRLIPEPNQETLAFAAAVSEADGIIIVTPEYNGGYPASLKNVIDLLYAEWKRKPIAISTVSEGAFAGSQVITSLQFSLWKIGALVIPAMFPVATVDKTFDEKGQPTDPEPTNKRVANFIKELIWWMEAKAKQELG</sequence>
<dbReference type="Gene3D" id="3.40.50.360">
    <property type="match status" value="1"/>
</dbReference>
<organism evidence="2 3">
    <name type="scientific">Pedobacter insulae</name>
    <dbReference type="NCBI Taxonomy" id="414048"/>
    <lineage>
        <taxon>Bacteria</taxon>
        <taxon>Pseudomonadati</taxon>
        <taxon>Bacteroidota</taxon>
        <taxon>Sphingobacteriia</taxon>
        <taxon>Sphingobacteriales</taxon>
        <taxon>Sphingobacteriaceae</taxon>
        <taxon>Pedobacter</taxon>
    </lineage>
</organism>
<dbReference type="InterPro" id="IPR029039">
    <property type="entry name" value="Flavoprotein-like_sf"/>
</dbReference>